<evidence type="ECO:0000313" key="2">
    <source>
        <dbReference type="EnsemblPlants" id="AES59973"/>
    </source>
</evidence>
<name>G7IBD9_MEDTR</name>
<dbReference type="PaxDb" id="3880-AES59973"/>
<reference evidence="2" key="3">
    <citation type="submission" date="2015-04" db="UniProtKB">
        <authorList>
            <consortium name="EnsemblPlants"/>
        </authorList>
    </citation>
    <scope>IDENTIFICATION</scope>
    <source>
        <strain evidence="2">cv. Jemalong A17</strain>
    </source>
</reference>
<dbReference type="STRING" id="3880.G7IBD9"/>
<dbReference type="HOGENOM" id="CLU_1858188_0_0_1"/>
<dbReference type="EMBL" id="CM001217">
    <property type="protein sequence ID" value="AES59973.1"/>
    <property type="molecule type" value="Genomic_DNA"/>
</dbReference>
<gene>
    <name evidence="1" type="ordered locus">MTR_1g038510</name>
</gene>
<reference evidence="1 3" key="1">
    <citation type="journal article" date="2011" name="Nature">
        <title>The Medicago genome provides insight into the evolution of rhizobial symbioses.</title>
        <authorList>
            <person name="Young N.D."/>
            <person name="Debelle F."/>
            <person name="Oldroyd G.E."/>
            <person name="Geurts R."/>
            <person name="Cannon S.B."/>
            <person name="Udvardi M.K."/>
            <person name="Benedito V.A."/>
            <person name="Mayer K.F."/>
            <person name="Gouzy J."/>
            <person name="Schoof H."/>
            <person name="Van de Peer Y."/>
            <person name="Proost S."/>
            <person name="Cook D.R."/>
            <person name="Meyers B.C."/>
            <person name="Spannagl M."/>
            <person name="Cheung F."/>
            <person name="De Mita S."/>
            <person name="Krishnakumar V."/>
            <person name="Gundlach H."/>
            <person name="Zhou S."/>
            <person name="Mudge J."/>
            <person name="Bharti A.K."/>
            <person name="Murray J.D."/>
            <person name="Naoumkina M.A."/>
            <person name="Rosen B."/>
            <person name="Silverstein K.A."/>
            <person name="Tang H."/>
            <person name="Rombauts S."/>
            <person name="Zhao P.X."/>
            <person name="Zhou P."/>
            <person name="Barbe V."/>
            <person name="Bardou P."/>
            <person name="Bechner M."/>
            <person name="Bellec A."/>
            <person name="Berger A."/>
            <person name="Berges H."/>
            <person name="Bidwell S."/>
            <person name="Bisseling T."/>
            <person name="Choisne N."/>
            <person name="Couloux A."/>
            <person name="Denny R."/>
            <person name="Deshpande S."/>
            <person name="Dai X."/>
            <person name="Doyle J.J."/>
            <person name="Dudez A.M."/>
            <person name="Farmer A.D."/>
            <person name="Fouteau S."/>
            <person name="Franken C."/>
            <person name="Gibelin C."/>
            <person name="Gish J."/>
            <person name="Goldstein S."/>
            <person name="Gonzalez A.J."/>
            <person name="Green P.J."/>
            <person name="Hallab A."/>
            <person name="Hartog M."/>
            <person name="Hua A."/>
            <person name="Humphray S.J."/>
            <person name="Jeong D.H."/>
            <person name="Jing Y."/>
            <person name="Jocker A."/>
            <person name="Kenton S.M."/>
            <person name="Kim D.J."/>
            <person name="Klee K."/>
            <person name="Lai H."/>
            <person name="Lang C."/>
            <person name="Lin S."/>
            <person name="Macmil S.L."/>
            <person name="Magdelenat G."/>
            <person name="Matthews L."/>
            <person name="McCorrison J."/>
            <person name="Monaghan E.L."/>
            <person name="Mun J.H."/>
            <person name="Najar F.Z."/>
            <person name="Nicholson C."/>
            <person name="Noirot C."/>
            <person name="O'Bleness M."/>
            <person name="Paule C.R."/>
            <person name="Poulain J."/>
            <person name="Prion F."/>
            <person name="Qin B."/>
            <person name="Qu C."/>
            <person name="Retzel E.F."/>
            <person name="Riddle C."/>
            <person name="Sallet E."/>
            <person name="Samain S."/>
            <person name="Samson N."/>
            <person name="Sanders I."/>
            <person name="Saurat O."/>
            <person name="Scarpelli C."/>
            <person name="Schiex T."/>
            <person name="Segurens B."/>
            <person name="Severin A.J."/>
            <person name="Sherrier D.J."/>
            <person name="Shi R."/>
            <person name="Sims S."/>
            <person name="Singer S.R."/>
            <person name="Sinharoy S."/>
            <person name="Sterck L."/>
            <person name="Viollet A."/>
            <person name="Wang B.B."/>
            <person name="Wang K."/>
            <person name="Wang M."/>
            <person name="Wang X."/>
            <person name="Warfsmann J."/>
            <person name="Weissenbach J."/>
            <person name="White D.D."/>
            <person name="White J.D."/>
            <person name="Wiley G.B."/>
            <person name="Wincker P."/>
            <person name="Xing Y."/>
            <person name="Yang L."/>
            <person name="Yao Z."/>
            <person name="Ying F."/>
            <person name="Zhai J."/>
            <person name="Zhou L."/>
            <person name="Zuber A."/>
            <person name="Denarie J."/>
            <person name="Dixon R.A."/>
            <person name="May G.D."/>
            <person name="Schwartz D.C."/>
            <person name="Rogers J."/>
            <person name="Quetier F."/>
            <person name="Town C.D."/>
            <person name="Roe B.A."/>
        </authorList>
    </citation>
    <scope>NUCLEOTIDE SEQUENCE [LARGE SCALE GENOMIC DNA]</scope>
    <source>
        <strain evidence="1">A17</strain>
        <strain evidence="2 3">cv. Jemalong A17</strain>
    </source>
</reference>
<evidence type="ECO:0000313" key="3">
    <source>
        <dbReference type="Proteomes" id="UP000002051"/>
    </source>
</evidence>
<proteinExistence type="predicted"/>
<sequence>MKISHNSKTSLEDQSCWEQKSNLSGIFIGCVRVSDIFVDVEKLKRILRSEGLKLEYTRRTTAVSELQLGSGGTDRYEKIWCTSIQRPHNSKASLEDLYILCVFAIESVYGRVRVVSLWADSETKIDEAIEACPVNYIS</sequence>
<keyword evidence="3" id="KW-1185">Reference proteome</keyword>
<protein>
    <submittedName>
        <fullName evidence="1 2">Uncharacterized protein</fullName>
    </submittedName>
</protein>
<dbReference type="PANTHER" id="PTHR45295:SF1">
    <property type="entry name" value="CHAPERONE PROTEIN DNAJ C76, CHLOROPLASTIC"/>
    <property type="match status" value="1"/>
</dbReference>
<accession>G7IBD9</accession>
<dbReference type="Proteomes" id="UP000002051">
    <property type="component" value="Unassembled WGS sequence"/>
</dbReference>
<organism evidence="1 3">
    <name type="scientific">Medicago truncatula</name>
    <name type="common">Barrel medic</name>
    <name type="synonym">Medicago tribuloides</name>
    <dbReference type="NCBI Taxonomy" id="3880"/>
    <lineage>
        <taxon>Eukaryota</taxon>
        <taxon>Viridiplantae</taxon>
        <taxon>Streptophyta</taxon>
        <taxon>Embryophyta</taxon>
        <taxon>Tracheophyta</taxon>
        <taxon>Spermatophyta</taxon>
        <taxon>Magnoliopsida</taxon>
        <taxon>eudicotyledons</taxon>
        <taxon>Gunneridae</taxon>
        <taxon>Pentapetalae</taxon>
        <taxon>rosids</taxon>
        <taxon>fabids</taxon>
        <taxon>Fabales</taxon>
        <taxon>Fabaceae</taxon>
        <taxon>Papilionoideae</taxon>
        <taxon>50 kb inversion clade</taxon>
        <taxon>NPAAA clade</taxon>
        <taxon>Hologalegina</taxon>
        <taxon>IRL clade</taxon>
        <taxon>Trifolieae</taxon>
        <taxon>Medicago</taxon>
    </lineage>
</organism>
<dbReference type="EnsemblPlants" id="AES59973">
    <property type="protein sequence ID" value="AES59973"/>
    <property type="gene ID" value="MTR_1g038510"/>
</dbReference>
<reference evidence="1 3" key="2">
    <citation type="journal article" date="2014" name="BMC Genomics">
        <title>An improved genome release (version Mt4.0) for the model legume Medicago truncatula.</title>
        <authorList>
            <person name="Tang H."/>
            <person name="Krishnakumar V."/>
            <person name="Bidwell S."/>
            <person name="Rosen B."/>
            <person name="Chan A."/>
            <person name="Zhou S."/>
            <person name="Gentzbittel L."/>
            <person name="Childs K.L."/>
            <person name="Yandell M."/>
            <person name="Gundlach H."/>
            <person name="Mayer K.F."/>
            <person name="Schwartz D.C."/>
            <person name="Town C.D."/>
        </authorList>
    </citation>
    <scope>GENOME REANNOTATION</scope>
    <source>
        <strain evidence="2 3">cv. Jemalong A17</strain>
    </source>
</reference>
<evidence type="ECO:0000313" key="1">
    <source>
        <dbReference type="EMBL" id="AES59973.1"/>
    </source>
</evidence>
<dbReference type="PANTHER" id="PTHR45295">
    <property type="entry name" value="CHAPERONE PROTEIN DNAJ C76, CHLOROPLASTIC"/>
    <property type="match status" value="1"/>
</dbReference>
<dbReference type="AlphaFoldDB" id="G7IBD9"/>